<dbReference type="AlphaFoldDB" id="A0AA41Z2N0"/>
<sequence>MTDTTLEPVARPRPADGWRMRRIWIGAACGAWFAAARWILDFWPLGAGVPQALRVVVDLSRLVLILPLAGFVLTLLIGMSIALWRRYFRRAASSFLALAALPVCHVIIARSSVLDPWLWYTIANKSQLETVATTAPATAPRYAVLKAEDVSSGFAGIDPNHFVLLVYDDSDDIGREPGDRPAIWQNRTVPGLDLPLPKGRHLIGHFFRVDCYD</sequence>
<keyword evidence="1" id="KW-0812">Transmembrane</keyword>
<reference evidence="2" key="1">
    <citation type="submission" date="2022-05" db="EMBL/GenBank/DDBJ databases">
        <authorList>
            <person name="Pankratov T."/>
        </authorList>
    </citation>
    <scope>NUCLEOTIDE SEQUENCE</scope>
    <source>
        <strain evidence="2">BP6-180914</strain>
    </source>
</reference>
<dbReference type="Proteomes" id="UP001165667">
    <property type="component" value="Unassembled WGS sequence"/>
</dbReference>
<keyword evidence="3" id="KW-1185">Reference proteome</keyword>
<comment type="caution">
    <text evidence="2">The sequence shown here is derived from an EMBL/GenBank/DDBJ whole genome shotgun (WGS) entry which is preliminary data.</text>
</comment>
<evidence type="ECO:0000313" key="3">
    <source>
        <dbReference type="Proteomes" id="UP001165667"/>
    </source>
</evidence>
<proteinExistence type="predicted"/>
<evidence type="ECO:0000256" key="1">
    <source>
        <dbReference type="SAM" id="Phobius"/>
    </source>
</evidence>
<feature type="transmembrane region" description="Helical" evidence="1">
    <location>
        <begin position="23"/>
        <end position="40"/>
    </location>
</feature>
<feature type="transmembrane region" description="Helical" evidence="1">
    <location>
        <begin position="60"/>
        <end position="83"/>
    </location>
</feature>
<dbReference type="EMBL" id="JAMOIM010000034">
    <property type="protein sequence ID" value="MCW6511857.1"/>
    <property type="molecule type" value="Genomic_DNA"/>
</dbReference>
<protein>
    <submittedName>
        <fullName evidence="2">Uncharacterized protein</fullName>
    </submittedName>
</protein>
<keyword evidence="1" id="KW-1133">Transmembrane helix</keyword>
<feature type="transmembrane region" description="Helical" evidence="1">
    <location>
        <begin position="95"/>
        <end position="120"/>
    </location>
</feature>
<organism evidence="2 3">
    <name type="scientific">Lichenifustis flavocetrariae</name>
    <dbReference type="NCBI Taxonomy" id="2949735"/>
    <lineage>
        <taxon>Bacteria</taxon>
        <taxon>Pseudomonadati</taxon>
        <taxon>Pseudomonadota</taxon>
        <taxon>Alphaproteobacteria</taxon>
        <taxon>Hyphomicrobiales</taxon>
        <taxon>Lichenihabitantaceae</taxon>
        <taxon>Lichenifustis</taxon>
    </lineage>
</organism>
<name>A0AA41Z2N0_9HYPH</name>
<gene>
    <name evidence="2" type="ORF">M8523_28260</name>
</gene>
<evidence type="ECO:0000313" key="2">
    <source>
        <dbReference type="EMBL" id="MCW6511857.1"/>
    </source>
</evidence>
<dbReference type="RefSeq" id="WP_282588236.1">
    <property type="nucleotide sequence ID" value="NZ_JAMOIM010000034.1"/>
</dbReference>
<accession>A0AA41Z2N0</accession>
<keyword evidence="1" id="KW-0472">Membrane</keyword>